<gene>
    <name evidence="1" type="ORF">DPMN_080128</name>
</gene>
<dbReference type="Gene3D" id="3.20.20.80">
    <property type="entry name" value="Glycosidases"/>
    <property type="match status" value="1"/>
</dbReference>
<keyword evidence="2" id="KW-1185">Reference proteome</keyword>
<reference evidence="1" key="2">
    <citation type="submission" date="2020-11" db="EMBL/GenBank/DDBJ databases">
        <authorList>
            <person name="McCartney M.A."/>
            <person name="Auch B."/>
            <person name="Kono T."/>
            <person name="Mallez S."/>
            <person name="Becker A."/>
            <person name="Gohl D.M."/>
            <person name="Silverstein K.A.T."/>
            <person name="Koren S."/>
            <person name="Bechman K.B."/>
            <person name="Herman A."/>
            <person name="Abrahante J.E."/>
            <person name="Garbe J."/>
        </authorList>
    </citation>
    <scope>NUCLEOTIDE SEQUENCE</scope>
    <source>
        <strain evidence="1">Duluth1</strain>
        <tissue evidence="1">Whole animal</tissue>
    </source>
</reference>
<protein>
    <submittedName>
        <fullName evidence="1">Uncharacterized protein</fullName>
    </submittedName>
</protein>
<organism evidence="1 2">
    <name type="scientific">Dreissena polymorpha</name>
    <name type="common">Zebra mussel</name>
    <name type="synonym">Mytilus polymorpha</name>
    <dbReference type="NCBI Taxonomy" id="45954"/>
    <lineage>
        <taxon>Eukaryota</taxon>
        <taxon>Metazoa</taxon>
        <taxon>Spiralia</taxon>
        <taxon>Lophotrochozoa</taxon>
        <taxon>Mollusca</taxon>
        <taxon>Bivalvia</taxon>
        <taxon>Autobranchia</taxon>
        <taxon>Heteroconchia</taxon>
        <taxon>Euheterodonta</taxon>
        <taxon>Imparidentia</taxon>
        <taxon>Neoheterodontei</taxon>
        <taxon>Myida</taxon>
        <taxon>Dreissenoidea</taxon>
        <taxon>Dreissenidae</taxon>
        <taxon>Dreissena</taxon>
    </lineage>
</organism>
<comment type="caution">
    <text evidence="1">The sequence shown here is derived from an EMBL/GenBank/DDBJ whole genome shotgun (WGS) entry which is preliminary data.</text>
</comment>
<proteinExistence type="predicted"/>
<evidence type="ECO:0000313" key="2">
    <source>
        <dbReference type="Proteomes" id="UP000828390"/>
    </source>
</evidence>
<dbReference type="AlphaFoldDB" id="A0A9D4BQP9"/>
<dbReference type="EMBL" id="JAIWYP010000015">
    <property type="protein sequence ID" value="KAH3705064.1"/>
    <property type="molecule type" value="Genomic_DNA"/>
</dbReference>
<evidence type="ECO:0000313" key="1">
    <source>
        <dbReference type="EMBL" id="KAH3705064.1"/>
    </source>
</evidence>
<reference evidence="1" key="1">
    <citation type="journal article" date="2019" name="bioRxiv">
        <title>The Genome of the Zebra Mussel, Dreissena polymorpha: A Resource for Invasive Species Research.</title>
        <authorList>
            <person name="McCartney M.A."/>
            <person name="Auch B."/>
            <person name="Kono T."/>
            <person name="Mallez S."/>
            <person name="Zhang Y."/>
            <person name="Obille A."/>
            <person name="Becker A."/>
            <person name="Abrahante J.E."/>
            <person name="Garbe J."/>
            <person name="Badalamenti J.P."/>
            <person name="Herman A."/>
            <person name="Mangelson H."/>
            <person name="Liachko I."/>
            <person name="Sullivan S."/>
            <person name="Sone E.D."/>
            <person name="Koren S."/>
            <person name="Silverstein K.A.T."/>
            <person name="Beckman K.B."/>
            <person name="Gohl D.M."/>
        </authorList>
    </citation>
    <scope>NUCLEOTIDE SEQUENCE</scope>
    <source>
        <strain evidence="1">Duluth1</strain>
        <tissue evidence="1">Whole animal</tissue>
    </source>
</reference>
<accession>A0A9D4BQP9</accession>
<sequence>MNVVLCSVLIRVLYQFGLNNVTILLNFISLVTYKDILTFWLDRDIDGFNIRDPGFIFEDFDLRNNTVKPGITSPGVRA</sequence>
<name>A0A9D4BQP9_DREPO</name>
<dbReference type="Proteomes" id="UP000828390">
    <property type="component" value="Unassembled WGS sequence"/>
</dbReference>